<protein>
    <submittedName>
        <fullName evidence="1">Uncharacterized protein</fullName>
    </submittedName>
</protein>
<name>A0A2P2JLM3_RHIMU</name>
<sequence>MLALYPHYNLWFNTSRSNVLKAGNQV</sequence>
<proteinExistence type="predicted"/>
<organism evidence="1">
    <name type="scientific">Rhizophora mucronata</name>
    <name type="common">Asiatic mangrove</name>
    <dbReference type="NCBI Taxonomy" id="61149"/>
    <lineage>
        <taxon>Eukaryota</taxon>
        <taxon>Viridiplantae</taxon>
        <taxon>Streptophyta</taxon>
        <taxon>Embryophyta</taxon>
        <taxon>Tracheophyta</taxon>
        <taxon>Spermatophyta</taxon>
        <taxon>Magnoliopsida</taxon>
        <taxon>eudicotyledons</taxon>
        <taxon>Gunneridae</taxon>
        <taxon>Pentapetalae</taxon>
        <taxon>rosids</taxon>
        <taxon>fabids</taxon>
        <taxon>Malpighiales</taxon>
        <taxon>Rhizophoraceae</taxon>
        <taxon>Rhizophora</taxon>
    </lineage>
</organism>
<accession>A0A2P2JLM3</accession>
<evidence type="ECO:0000313" key="1">
    <source>
        <dbReference type="EMBL" id="MBW94387.1"/>
    </source>
</evidence>
<dbReference type="AlphaFoldDB" id="A0A2P2JLM3"/>
<reference evidence="1" key="1">
    <citation type="submission" date="2018-02" db="EMBL/GenBank/DDBJ databases">
        <title>Rhizophora mucronata_Transcriptome.</title>
        <authorList>
            <person name="Meera S.P."/>
            <person name="Sreeshan A."/>
            <person name="Augustine A."/>
        </authorList>
    </citation>
    <scope>NUCLEOTIDE SEQUENCE</scope>
    <source>
        <tissue evidence="1">Leaf</tissue>
    </source>
</reference>
<dbReference type="EMBL" id="GGEC01013904">
    <property type="protein sequence ID" value="MBW94387.1"/>
    <property type="molecule type" value="Transcribed_RNA"/>
</dbReference>